<dbReference type="GO" id="GO:0016020">
    <property type="term" value="C:membrane"/>
    <property type="evidence" value="ECO:0007669"/>
    <property type="project" value="TreeGrafter"/>
</dbReference>
<dbReference type="Proteomes" id="UP000009145">
    <property type="component" value="Chromosome"/>
</dbReference>
<keyword evidence="3" id="KW-1185">Reference proteome</keyword>
<evidence type="ECO:0000313" key="2">
    <source>
        <dbReference type="EMBL" id="AFJ01511.1"/>
    </source>
</evidence>
<protein>
    <submittedName>
        <fullName evidence="2">Putative membrane protein</fullName>
    </submittedName>
</protein>
<dbReference type="KEGG" id="mec:Q7C_333"/>
<sequence>MLWLSFAFAVIIMSLGWLWQKKRQNAGVVDVLWAFGLSILALFYAVTGEGTLWLKWLAGLMMSMWYVRLGMHLAKRVFGSEEEGRYRYLRQYWGTRADTYYFWFFQFQALLVWAFTLPIYIITNSQTADFGWFHGLAVMVFISAFIGVTAADYQLKRFVNDPTNRGQVCEDGLWYYSRHPNYFFEWLHWFTYPLLAIGLAAGQWLWLAPVVMWLFLYFITGIPYTEKQALRSRGEAYRSYQKTTSPFIPWRKKHVAD</sequence>
<dbReference type="OrthoDB" id="9779233at2"/>
<accession>I1YF18</accession>
<dbReference type="RefSeq" id="WP_014702961.1">
    <property type="nucleotide sequence ID" value="NC_017856.1"/>
</dbReference>
<evidence type="ECO:0000313" key="3">
    <source>
        <dbReference type="Proteomes" id="UP000009145"/>
    </source>
</evidence>
<dbReference type="EMBL" id="CP003380">
    <property type="protein sequence ID" value="AFJ01511.1"/>
    <property type="molecule type" value="Genomic_DNA"/>
</dbReference>
<evidence type="ECO:0000256" key="1">
    <source>
        <dbReference type="SAM" id="Phobius"/>
    </source>
</evidence>
<feature type="transmembrane region" description="Helical" evidence="1">
    <location>
        <begin position="190"/>
        <end position="219"/>
    </location>
</feature>
<dbReference type="PANTHER" id="PTHR32251">
    <property type="entry name" value="3-OXO-5-ALPHA-STEROID 4-DEHYDROGENASE"/>
    <property type="match status" value="1"/>
</dbReference>
<dbReference type="PATRIC" id="fig|754477.3.peg.330"/>
<keyword evidence="1" id="KW-0812">Transmembrane</keyword>
<dbReference type="Pfam" id="PF06966">
    <property type="entry name" value="DUF1295"/>
    <property type="match status" value="1"/>
</dbReference>
<feature type="transmembrane region" description="Helical" evidence="1">
    <location>
        <begin position="26"/>
        <end position="46"/>
    </location>
</feature>
<reference evidence="2 3" key="1">
    <citation type="journal article" date="2012" name="J. Bacteriol.">
        <title>Complete genome sequences of Methylophaga sp. strain JAM1 and Methylophaga sp. strain JAM7.</title>
        <authorList>
            <person name="Villeneuve C."/>
            <person name="Martineau C."/>
            <person name="Mauffrey F."/>
            <person name="Villemur R."/>
        </authorList>
    </citation>
    <scope>NUCLEOTIDE SEQUENCE [LARGE SCALE GENOMIC DNA]</scope>
    <source>
        <strain evidence="2 3">JAM7</strain>
    </source>
</reference>
<dbReference type="STRING" id="754477.Q7C_333"/>
<dbReference type="PROSITE" id="PS50244">
    <property type="entry name" value="S5A_REDUCTASE"/>
    <property type="match status" value="1"/>
</dbReference>
<dbReference type="HOGENOM" id="CLU_043418_3_1_6"/>
<dbReference type="InterPro" id="IPR010721">
    <property type="entry name" value="UstE-like"/>
</dbReference>
<keyword evidence="1" id="KW-0472">Membrane</keyword>
<dbReference type="Gene3D" id="1.20.120.1630">
    <property type="match status" value="1"/>
</dbReference>
<dbReference type="PANTHER" id="PTHR32251:SF17">
    <property type="entry name" value="STEROID 5-ALPHA REDUCTASE C-TERMINAL DOMAIN-CONTAINING PROTEIN"/>
    <property type="match status" value="1"/>
</dbReference>
<feature type="transmembrane region" description="Helical" evidence="1">
    <location>
        <begin position="130"/>
        <end position="151"/>
    </location>
</feature>
<dbReference type="eggNOG" id="COG3752">
    <property type="taxonomic scope" value="Bacteria"/>
</dbReference>
<keyword evidence="1" id="KW-1133">Transmembrane helix</keyword>
<dbReference type="AlphaFoldDB" id="I1YF18"/>
<feature type="transmembrane region" description="Helical" evidence="1">
    <location>
        <begin position="100"/>
        <end position="123"/>
    </location>
</feature>
<name>I1YF18_METFJ</name>
<proteinExistence type="predicted"/>
<organism evidence="2 3">
    <name type="scientific">Methylophaga frappieri (strain ATCC BAA-2434 / DSM 25690 / JAM7)</name>
    <dbReference type="NCBI Taxonomy" id="754477"/>
    <lineage>
        <taxon>Bacteria</taxon>
        <taxon>Pseudomonadati</taxon>
        <taxon>Pseudomonadota</taxon>
        <taxon>Gammaproteobacteria</taxon>
        <taxon>Thiotrichales</taxon>
        <taxon>Piscirickettsiaceae</taxon>
        <taxon>Methylophaga</taxon>
    </lineage>
</organism>
<gene>
    <name evidence="2" type="ordered locus">Q7C_333</name>
</gene>